<reference evidence="4" key="1">
    <citation type="submission" date="2023-03" db="EMBL/GenBank/DDBJ databases">
        <title>Massive genome expansion in bonnet fungi (Mycena s.s.) driven by repeated elements and novel gene families across ecological guilds.</title>
        <authorList>
            <consortium name="Lawrence Berkeley National Laboratory"/>
            <person name="Harder C.B."/>
            <person name="Miyauchi S."/>
            <person name="Viragh M."/>
            <person name="Kuo A."/>
            <person name="Thoen E."/>
            <person name="Andreopoulos B."/>
            <person name="Lu D."/>
            <person name="Skrede I."/>
            <person name="Drula E."/>
            <person name="Henrissat B."/>
            <person name="Morin E."/>
            <person name="Kohler A."/>
            <person name="Barry K."/>
            <person name="LaButti K."/>
            <person name="Morin E."/>
            <person name="Salamov A."/>
            <person name="Lipzen A."/>
            <person name="Mereny Z."/>
            <person name="Hegedus B."/>
            <person name="Baldrian P."/>
            <person name="Stursova M."/>
            <person name="Weitz H."/>
            <person name="Taylor A."/>
            <person name="Grigoriev I.V."/>
            <person name="Nagy L.G."/>
            <person name="Martin F."/>
            <person name="Kauserud H."/>
        </authorList>
    </citation>
    <scope>NUCLEOTIDE SEQUENCE</scope>
    <source>
        <strain evidence="4">CBHHK002</strain>
    </source>
</reference>
<dbReference type="InterPro" id="IPR036291">
    <property type="entry name" value="NAD(P)-bd_dom_sf"/>
</dbReference>
<dbReference type="InterPro" id="IPR002225">
    <property type="entry name" value="3Beta_OHSteriod_DH/Estase"/>
</dbReference>
<evidence type="ECO:0000313" key="4">
    <source>
        <dbReference type="EMBL" id="KAJ7350693.1"/>
    </source>
</evidence>
<evidence type="ECO:0000256" key="2">
    <source>
        <dbReference type="ARBA" id="ARBA00023002"/>
    </source>
</evidence>
<gene>
    <name evidence="4" type="ORF">DFH08DRAFT_776935</name>
</gene>
<organism evidence="4 5">
    <name type="scientific">Mycena albidolilacea</name>
    <dbReference type="NCBI Taxonomy" id="1033008"/>
    <lineage>
        <taxon>Eukaryota</taxon>
        <taxon>Fungi</taxon>
        <taxon>Dikarya</taxon>
        <taxon>Basidiomycota</taxon>
        <taxon>Agaricomycotina</taxon>
        <taxon>Agaricomycetes</taxon>
        <taxon>Agaricomycetidae</taxon>
        <taxon>Agaricales</taxon>
        <taxon>Marasmiineae</taxon>
        <taxon>Mycenaceae</taxon>
        <taxon>Mycena</taxon>
    </lineage>
</organism>
<dbReference type="Pfam" id="PF01073">
    <property type="entry name" value="3Beta_HSD"/>
    <property type="match status" value="1"/>
</dbReference>
<dbReference type="SUPFAM" id="SSF51735">
    <property type="entry name" value="NAD(P)-binding Rossmann-fold domains"/>
    <property type="match status" value="1"/>
</dbReference>
<comment type="similarity">
    <text evidence="1">Belongs to the 3-beta-HSD family.</text>
</comment>
<dbReference type="Proteomes" id="UP001218218">
    <property type="component" value="Unassembled WGS sequence"/>
</dbReference>
<dbReference type="InterPro" id="IPR050177">
    <property type="entry name" value="Lipid_A_modif_metabolic_enz"/>
</dbReference>
<keyword evidence="5" id="KW-1185">Reference proteome</keyword>
<dbReference type="PANTHER" id="PTHR43245:SF51">
    <property type="entry name" value="SHORT CHAIN DEHYDROGENASE_REDUCTASE FAMILY 42E, MEMBER 2"/>
    <property type="match status" value="1"/>
</dbReference>
<evidence type="ECO:0000259" key="3">
    <source>
        <dbReference type="Pfam" id="PF01073"/>
    </source>
</evidence>
<dbReference type="EMBL" id="JARIHO010000014">
    <property type="protein sequence ID" value="KAJ7350693.1"/>
    <property type="molecule type" value="Genomic_DNA"/>
</dbReference>
<comment type="caution">
    <text evidence="4">The sequence shown here is derived from an EMBL/GenBank/DDBJ whole genome shotgun (WGS) entry which is preliminary data.</text>
</comment>
<evidence type="ECO:0000313" key="5">
    <source>
        <dbReference type="Proteomes" id="UP001218218"/>
    </source>
</evidence>
<dbReference type="Gene3D" id="3.40.50.720">
    <property type="entry name" value="NAD(P)-binding Rossmann-like Domain"/>
    <property type="match status" value="1"/>
</dbReference>
<protein>
    <recommendedName>
        <fullName evidence="3">3-beta hydroxysteroid dehydrogenase/isomerase domain-containing protein</fullName>
    </recommendedName>
</protein>
<dbReference type="GO" id="GO:0016616">
    <property type="term" value="F:oxidoreductase activity, acting on the CH-OH group of donors, NAD or NADP as acceptor"/>
    <property type="evidence" value="ECO:0007669"/>
    <property type="project" value="InterPro"/>
</dbReference>
<evidence type="ECO:0000256" key="1">
    <source>
        <dbReference type="ARBA" id="ARBA00009219"/>
    </source>
</evidence>
<name>A0AAD7ETM0_9AGAR</name>
<accession>A0AAD7ETM0</accession>
<proteinExistence type="inferred from homology"/>
<dbReference type="AlphaFoldDB" id="A0AAD7ETM0"/>
<dbReference type="PANTHER" id="PTHR43245">
    <property type="entry name" value="BIFUNCTIONAL POLYMYXIN RESISTANCE PROTEIN ARNA"/>
    <property type="match status" value="1"/>
</dbReference>
<feature type="domain" description="3-beta hydroxysteroid dehydrogenase/isomerase" evidence="3">
    <location>
        <begin position="12"/>
        <end position="274"/>
    </location>
</feature>
<dbReference type="GO" id="GO:0006694">
    <property type="term" value="P:steroid biosynthetic process"/>
    <property type="evidence" value="ECO:0007669"/>
    <property type="project" value="InterPro"/>
</dbReference>
<sequence>MSQEKPTGESYLVVGGGTSLGEAIVRLLLRRGETRISIFDALPLAAEQAAAFGDHVRVFVGEILAPKVVSDAIQSCQATCIIFTGMISTPVARNVLYPRTSINGARNLVSAILQSAAVKQLVYFGDAASMFDGIERPNLREADVPCLPKPWSARHEPASVGEGIVLGANGKNGLATVVIRPALLFGPTYSFYMSLLLRYHEAPELAALCVGDNTNLSDTTFIDNAAHAGILAADRLAPAHPQHSATAGRAFLVSDDDPRPTWDLERDLWVAASHTTPPTPVRVPYNYYVKKPGPLARLLGRTEPRTEKKRNMHWYCLTRTYNISLARDVLGYTPIVSHDEGIRRTAEWWLERRLKLSALKNETQVTTENPPPAYDSKTGSELAIAPYLEPETMYFALMPTKIGAVWLNEPI</sequence>
<keyword evidence="2" id="KW-0560">Oxidoreductase</keyword>